<dbReference type="AlphaFoldDB" id="A0A974P5H4"/>
<feature type="chain" id="PRO_5037332532" evidence="1">
    <location>
        <begin position="21"/>
        <end position="281"/>
    </location>
</feature>
<accession>A0A974P5H4</accession>
<dbReference type="PANTHER" id="PTHR36302:SF1">
    <property type="entry name" value="COPPER CHAPERONE PCU(A)C"/>
    <property type="match status" value="1"/>
</dbReference>
<dbReference type="InterPro" id="IPR058248">
    <property type="entry name" value="Lxx211020-like"/>
</dbReference>
<dbReference type="Gene3D" id="3.40.50.980">
    <property type="match status" value="1"/>
</dbReference>
<feature type="domain" description="AMP-dependent synthetase/ligase" evidence="2">
    <location>
        <begin position="201"/>
        <end position="272"/>
    </location>
</feature>
<sequence>MRTLILGLTATALIATAAQAATYRLGGLEVAQPWSRPAAAGVNGAGYMTVTNRGAVPDTLTAIESPAAKKVEMHRSSMSGGLMTMQQVDSVLLPPGKAITFAPAGYHVMLIGLAKAQKTGDVVPATLVFKSGARLKIEFSVGMGPAGGAHRWAPCRWTTRTIKTTVRSALTRTPTDRLCAPYFKYGGLPVEVWNYANLWESVAAAIPERPALIHGERVVKWRDFDRRANALAQHFLDAGLTQQSKVAAYLFNAPEYIETYFAAFKGGLAPSTPTTATAATS</sequence>
<dbReference type="InterPro" id="IPR007410">
    <property type="entry name" value="LpqE-like"/>
</dbReference>
<keyword evidence="1" id="KW-0732">Signal</keyword>
<evidence type="ECO:0000313" key="3">
    <source>
        <dbReference type="EMBL" id="QQZ50775.1"/>
    </source>
</evidence>
<evidence type="ECO:0000256" key="1">
    <source>
        <dbReference type="SAM" id="SignalP"/>
    </source>
</evidence>
<dbReference type="SUPFAM" id="SSF110087">
    <property type="entry name" value="DR1885-like metal-binding protein"/>
    <property type="match status" value="1"/>
</dbReference>
<evidence type="ECO:0000259" key="2">
    <source>
        <dbReference type="Pfam" id="PF00501"/>
    </source>
</evidence>
<proteinExistence type="predicted"/>
<name>A0A974P5H4_9CAUL</name>
<protein>
    <submittedName>
        <fullName evidence="3">Copper chaperone PCu(A)C</fullName>
    </submittedName>
</protein>
<dbReference type="PANTHER" id="PTHR36302">
    <property type="entry name" value="BLR7088 PROTEIN"/>
    <property type="match status" value="1"/>
</dbReference>
<dbReference type="Pfam" id="PF04314">
    <property type="entry name" value="PCuAC"/>
    <property type="match status" value="1"/>
</dbReference>
<gene>
    <name evidence="3" type="ORF">JKL49_05315</name>
</gene>
<dbReference type="Pfam" id="PF00501">
    <property type="entry name" value="AMP-binding"/>
    <property type="match status" value="1"/>
</dbReference>
<dbReference type="InterPro" id="IPR036182">
    <property type="entry name" value="PCuAC_sf"/>
</dbReference>
<dbReference type="InterPro" id="IPR000873">
    <property type="entry name" value="AMP-dep_synth/lig_dom"/>
</dbReference>
<dbReference type="Gene3D" id="2.60.40.1890">
    <property type="entry name" value="PCu(A)C copper chaperone"/>
    <property type="match status" value="1"/>
</dbReference>
<feature type="signal peptide" evidence="1">
    <location>
        <begin position="1"/>
        <end position="20"/>
    </location>
</feature>
<reference evidence="3" key="1">
    <citation type="submission" date="2021-01" db="EMBL/GenBank/DDBJ databases">
        <title>Genome sequence of Phenylobacterium sp. 20VBR1 isolated from a valley glaceir, Ny-Alesund, Svalbard.</title>
        <authorList>
            <person name="Thomas F.A."/>
            <person name="Krishnan K.P."/>
            <person name="Sinha R.K."/>
        </authorList>
    </citation>
    <scope>NUCLEOTIDE SEQUENCE</scope>
    <source>
        <strain evidence="3">20VBR1</strain>
    </source>
</reference>
<organism evidence="3">
    <name type="scientific">Phenylobacterium glaciei</name>
    <dbReference type="NCBI Taxonomy" id="2803784"/>
    <lineage>
        <taxon>Bacteria</taxon>
        <taxon>Pseudomonadati</taxon>
        <taxon>Pseudomonadota</taxon>
        <taxon>Alphaproteobacteria</taxon>
        <taxon>Caulobacterales</taxon>
        <taxon>Caulobacteraceae</taxon>
        <taxon>Phenylobacterium</taxon>
    </lineage>
</organism>
<dbReference type="SUPFAM" id="SSF56801">
    <property type="entry name" value="Acetyl-CoA synthetase-like"/>
    <property type="match status" value="1"/>
</dbReference>
<dbReference type="EMBL" id="CP068570">
    <property type="protein sequence ID" value="QQZ50775.1"/>
    <property type="molecule type" value="Genomic_DNA"/>
</dbReference>